<keyword evidence="2" id="KW-1185">Reference proteome</keyword>
<sequence length="77" mass="8780">MPLTGVCVNHPFGGTPRVLLEMDEPGKMDREVVVTNSINSSDWWYFYGPKVPLNGLLNRSLLRTRRVAMGDQIQEEF</sequence>
<gene>
    <name evidence="1" type="ORF">BDW42DRAFT_190709</name>
</gene>
<protein>
    <submittedName>
        <fullName evidence="1">Uncharacterized protein</fullName>
    </submittedName>
</protein>
<accession>A0A2J5I6Y1</accession>
<dbReference type="OrthoDB" id="3527261at2759"/>
<evidence type="ECO:0000313" key="1">
    <source>
        <dbReference type="EMBL" id="PLN85687.1"/>
    </source>
</evidence>
<dbReference type="EMBL" id="KZ559503">
    <property type="protein sequence ID" value="PLN85687.1"/>
    <property type="molecule type" value="Genomic_DNA"/>
</dbReference>
<proteinExistence type="predicted"/>
<reference evidence="2" key="1">
    <citation type="submission" date="2017-12" db="EMBL/GenBank/DDBJ databases">
        <authorList>
            <consortium name="DOE Joint Genome Institute"/>
            <person name="Mondo S.J."/>
            <person name="Kjaerbolling I."/>
            <person name="Vesth T.C."/>
            <person name="Frisvad J.C."/>
            <person name="Nybo J.L."/>
            <person name="Theobald S."/>
            <person name="Kuo A."/>
            <person name="Bowyer P."/>
            <person name="Matsuda Y."/>
            <person name="Lyhne E.K."/>
            <person name="Kogle M.E."/>
            <person name="Clum A."/>
            <person name="Lipzen A."/>
            <person name="Salamov A."/>
            <person name="Ngan C.Y."/>
            <person name="Daum C."/>
            <person name="Chiniquy J."/>
            <person name="Barry K."/>
            <person name="LaButti K."/>
            <person name="Haridas S."/>
            <person name="Simmons B.A."/>
            <person name="Magnuson J.K."/>
            <person name="Mortensen U.H."/>
            <person name="Larsen T.O."/>
            <person name="Grigoriev I.V."/>
            <person name="Baker S.E."/>
            <person name="Andersen M.R."/>
            <person name="Nordberg H.P."/>
            <person name="Cantor M.N."/>
            <person name="Hua S.X."/>
        </authorList>
    </citation>
    <scope>NUCLEOTIDE SEQUENCE [LARGE SCALE GENOMIC DNA]</scope>
    <source>
        <strain evidence="2">IBT 19404</strain>
    </source>
</reference>
<organism evidence="1 2">
    <name type="scientific">Aspergillus taichungensis</name>
    <dbReference type="NCBI Taxonomy" id="482145"/>
    <lineage>
        <taxon>Eukaryota</taxon>
        <taxon>Fungi</taxon>
        <taxon>Dikarya</taxon>
        <taxon>Ascomycota</taxon>
        <taxon>Pezizomycotina</taxon>
        <taxon>Eurotiomycetes</taxon>
        <taxon>Eurotiomycetidae</taxon>
        <taxon>Eurotiales</taxon>
        <taxon>Aspergillaceae</taxon>
        <taxon>Aspergillus</taxon>
        <taxon>Aspergillus subgen. Circumdati</taxon>
    </lineage>
</organism>
<dbReference type="AlphaFoldDB" id="A0A2J5I6Y1"/>
<dbReference type="Proteomes" id="UP000235023">
    <property type="component" value="Unassembled WGS sequence"/>
</dbReference>
<name>A0A2J5I6Y1_9EURO</name>
<evidence type="ECO:0000313" key="2">
    <source>
        <dbReference type="Proteomes" id="UP000235023"/>
    </source>
</evidence>